<dbReference type="SMART" id="SM00060">
    <property type="entry name" value="FN3"/>
    <property type="match status" value="1"/>
</dbReference>
<dbReference type="Pfam" id="PF07679">
    <property type="entry name" value="I-set"/>
    <property type="match status" value="1"/>
</dbReference>
<evidence type="ECO:0000313" key="6">
    <source>
        <dbReference type="EMBL" id="KAK5984738.1"/>
    </source>
</evidence>
<dbReference type="PANTHER" id="PTHR13817:SF73">
    <property type="entry name" value="FIBRONECTIN TYPE-III DOMAIN-CONTAINING PROTEIN"/>
    <property type="match status" value="1"/>
</dbReference>
<feature type="non-terminal residue" evidence="6">
    <location>
        <position position="761"/>
    </location>
</feature>
<feature type="compositionally biased region" description="Basic and acidic residues" evidence="3">
    <location>
        <begin position="715"/>
        <end position="761"/>
    </location>
</feature>
<gene>
    <name evidence="6" type="ORF">GCK32_021311</name>
</gene>
<evidence type="ECO:0000259" key="4">
    <source>
        <dbReference type="PROSITE" id="PS50835"/>
    </source>
</evidence>
<dbReference type="Pfam" id="PF00041">
    <property type="entry name" value="fn3"/>
    <property type="match status" value="1"/>
</dbReference>
<keyword evidence="7" id="KW-1185">Reference proteome</keyword>
<feature type="domain" description="Fibronectin type-III" evidence="5">
    <location>
        <begin position="195"/>
        <end position="286"/>
    </location>
</feature>
<dbReference type="InterPro" id="IPR013098">
    <property type="entry name" value="Ig_I-set"/>
</dbReference>
<organism evidence="6 7">
    <name type="scientific">Trichostrongylus colubriformis</name>
    <name type="common">Black scour worm</name>
    <dbReference type="NCBI Taxonomy" id="6319"/>
    <lineage>
        <taxon>Eukaryota</taxon>
        <taxon>Metazoa</taxon>
        <taxon>Ecdysozoa</taxon>
        <taxon>Nematoda</taxon>
        <taxon>Chromadorea</taxon>
        <taxon>Rhabditida</taxon>
        <taxon>Rhabditina</taxon>
        <taxon>Rhabditomorpha</taxon>
        <taxon>Strongyloidea</taxon>
        <taxon>Trichostrongylidae</taxon>
        <taxon>Trichostrongylus</taxon>
    </lineage>
</organism>
<reference evidence="6 7" key="1">
    <citation type="submission" date="2019-10" db="EMBL/GenBank/DDBJ databases">
        <title>Assembly and Annotation for the nematode Trichostrongylus colubriformis.</title>
        <authorList>
            <person name="Martin J."/>
        </authorList>
    </citation>
    <scope>NUCLEOTIDE SEQUENCE [LARGE SCALE GENOMIC DNA]</scope>
    <source>
        <strain evidence="6">G859</strain>
        <tissue evidence="6">Whole worm</tissue>
    </source>
</reference>
<dbReference type="Proteomes" id="UP001331761">
    <property type="component" value="Unassembled WGS sequence"/>
</dbReference>
<evidence type="ECO:0000256" key="1">
    <source>
        <dbReference type="ARBA" id="ARBA00022737"/>
    </source>
</evidence>
<dbReference type="InterPro" id="IPR007110">
    <property type="entry name" value="Ig-like_dom"/>
</dbReference>
<feature type="compositionally biased region" description="Basic and acidic residues" evidence="3">
    <location>
        <begin position="670"/>
        <end position="708"/>
    </location>
</feature>
<protein>
    <recommendedName>
        <fullName evidence="8">Fibronectin type-III domain-containing protein</fullName>
    </recommendedName>
</protein>
<evidence type="ECO:0000313" key="7">
    <source>
        <dbReference type="Proteomes" id="UP001331761"/>
    </source>
</evidence>
<keyword evidence="1" id="KW-0677">Repeat</keyword>
<evidence type="ECO:0000259" key="5">
    <source>
        <dbReference type="PROSITE" id="PS50853"/>
    </source>
</evidence>
<sequence>MLEGEELAEEQAIVKHPESVKLTDLEQAAVLTCTAKRPIINVSWFKNGMIISSNEYIDIETYENETRLVLNKFIPFYIGTYHVVVDDVGSRPAQLSANIPPQLKERVPSVITHQIGKPFDLLIKYTAYPTPQIKLLHQGQVMALESHIDQYEDSVSVRVKNLKKQDEGEFTVILSNEFGKVEVPFILKLVDTPLAPKDVRCVTLTPTTVTLEWDAPQADVSDIIHYVVERRTAESGRWRKLAKTTANGYTCIELVPKDLYAFRIKAVNKFGEGMPSNVVEVEMPDEEDETLEEAFDLATILKMEDRTKPEKEEPEIEAVIELGEKEKTEEAVPEEETVTEDEEKRKDKEETEQKVEEQEKEVEKGRPAEGIMPAETEKPEDKAKAKEAEKLEDKAKPKEEEKPKEKVDKKKKEVKEEKPAEEVKPEEKAKPKEAEKPEDKVKPKEEEKPKEKVDKKKKEVKEEKPAEEVKPEEKAKPKEAEKPEDKVKPKEEEKPKEKVDKKKKEIKEEKPAEEVKPAEAEVAGEKDKATEEGRAKEDVERRKEHKVKALEKEITEVTLKEEVTSEAEKGVKDDLESTGKKKKIPGALLIPDEISTRFGEPSTLHSETNITTKITAREGSAEAVSPLKQPHSASIAMKVDSASIIRSRTGTPDSEAAEFTFKRRSQTPELGEKESSTKIKLSKPKDKSGLPPKPELEIGGKKPSRDVSQEDLSVEEAKLEGEIKPKEEEKPKEKVDKKKKDVKEEKPAEEVKPAEAEKPED</sequence>
<dbReference type="InterPro" id="IPR050964">
    <property type="entry name" value="Striated_Muscle_Regulatory"/>
</dbReference>
<dbReference type="InterPro" id="IPR003961">
    <property type="entry name" value="FN3_dom"/>
</dbReference>
<dbReference type="SUPFAM" id="SSF49265">
    <property type="entry name" value="Fibronectin type III"/>
    <property type="match status" value="1"/>
</dbReference>
<evidence type="ECO:0008006" key="8">
    <source>
        <dbReference type="Google" id="ProtNLM"/>
    </source>
</evidence>
<feature type="compositionally biased region" description="Polar residues" evidence="3">
    <location>
        <begin position="603"/>
        <end position="614"/>
    </location>
</feature>
<dbReference type="InterPro" id="IPR013783">
    <property type="entry name" value="Ig-like_fold"/>
</dbReference>
<feature type="region of interest" description="Disordered" evidence="3">
    <location>
        <begin position="320"/>
        <end position="546"/>
    </location>
</feature>
<dbReference type="EMBL" id="WIXE01002528">
    <property type="protein sequence ID" value="KAK5984738.1"/>
    <property type="molecule type" value="Genomic_DNA"/>
</dbReference>
<dbReference type="CDD" id="cd00096">
    <property type="entry name" value="Ig"/>
    <property type="match status" value="1"/>
</dbReference>
<accession>A0AAN8IV22</accession>
<proteinExistence type="predicted"/>
<evidence type="ECO:0000256" key="2">
    <source>
        <dbReference type="ARBA" id="ARBA00023157"/>
    </source>
</evidence>
<dbReference type="CDD" id="cd00063">
    <property type="entry name" value="FN3"/>
    <property type="match status" value="1"/>
</dbReference>
<name>A0AAN8IV22_TRICO</name>
<keyword evidence="2" id="KW-1015">Disulfide bond</keyword>
<comment type="caution">
    <text evidence="6">The sequence shown here is derived from an EMBL/GenBank/DDBJ whole genome shotgun (WGS) entry which is preliminary data.</text>
</comment>
<dbReference type="AlphaFoldDB" id="A0AAN8IV22"/>
<feature type="domain" description="Ig-like" evidence="4">
    <location>
        <begin position="17"/>
        <end position="96"/>
    </location>
</feature>
<feature type="compositionally biased region" description="Acidic residues" evidence="3">
    <location>
        <begin position="331"/>
        <end position="341"/>
    </location>
</feature>
<dbReference type="InterPro" id="IPR036116">
    <property type="entry name" value="FN3_sf"/>
</dbReference>
<dbReference type="PANTHER" id="PTHR13817">
    <property type="entry name" value="TITIN"/>
    <property type="match status" value="1"/>
</dbReference>
<evidence type="ECO:0000256" key="3">
    <source>
        <dbReference type="SAM" id="MobiDB-lite"/>
    </source>
</evidence>
<dbReference type="InterPro" id="IPR036179">
    <property type="entry name" value="Ig-like_dom_sf"/>
</dbReference>
<dbReference type="PROSITE" id="PS50853">
    <property type="entry name" value="FN3"/>
    <property type="match status" value="1"/>
</dbReference>
<dbReference type="Gene3D" id="2.60.40.10">
    <property type="entry name" value="Immunoglobulins"/>
    <property type="match status" value="3"/>
</dbReference>
<dbReference type="SUPFAM" id="SSF48726">
    <property type="entry name" value="Immunoglobulin"/>
    <property type="match status" value="1"/>
</dbReference>
<feature type="compositionally biased region" description="Basic and acidic residues" evidence="3">
    <location>
        <begin position="375"/>
        <end position="546"/>
    </location>
</feature>
<dbReference type="PROSITE" id="PS50835">
    <property type="entry name" value="IG_LIKE"/>
    <property type="match status" value="1"/>
</dbReference>
<feature type="compositionally biased region" description="Basic and acidic residues" evidence="3">
    <location>
        <begin position="342"/>
        <end position="367"/>
    </location>
</feature>
<feature type="region of interest" description="Disordered" evidence="3">
    <location>
        <begin position="594"/>
        <end position="761"/>
    </location>
</feature>